<dbReference type="Proteomes" id="UP000000814">
    <property type="component" value="Chromosome"/>
</dbReference>
<dbReference type="RefSeq" id="WP_010963364.1">
    <property type="nucleotide sequence ID" value="NC_003030.1"/>
</dbReference>
<protein>
    <submittedName>
        <fullName evidence="2">Serine/threonine phosphatase (Inactivated protein)</fullName>
    </submittedName>
</protein>
<evidence type="ECO:0000313" key="3">
    <source>
        <dbReference type="Proteomes" id="UP000000814"/>
    </source>
</evidence>
<feature type="domain" description="PPM-type phosphatase" evidence="1">
    <location>
        <begin position="4"/>
        <end position="254"/>
    </location>
</feature>
<dbReference type="HOGENOM" id="CLU_034545_4_1_9"/>
<sequence>MEIVVGAVSDKGNIKPTNQDNFLVKIYEDNNRDIGLFVMCDGMGGLSFGEIASSISVKYFKEWFDKHYERIINEKDEKKITEFMAKIIEVVNTKIRDYGKKESVKVGTTVSALLLCNDIYYIAHVGDSRIYKINKEIKQLTEDHTLVAMNVRNNIMTEIEAKNSAKKNILTQCVGVKENIEVFKERGKINKNDVFVLCCDGFYNKFEEEELYSEIKKIKNIIDNDVLQEAAQKFVNKVKERGEKDNISIIIVGFVSDEGFIDKLKKHVGF</sequence>
<dbReference type="Gene3D" id="3.60.40.10">
    <property type="entry name" value="PPM-type phosphatase domain"/>
    <property type="match status" value="1"/>
</dbReference>
<dbReference type="AlphaFoldDB" id="Q97N04"/>
<dbReference type="EMBL" id="AE001437">
    <property type="protein sequence ID" value="AAK78022.1"/>
    <property type="molecule type" value="Genomic_DNA"/>
</dbReference>
<dbReference type="InterPro" id="IPR001932">
    <property type="entry name" value="PPM-type_phosphatase-like_dom"/>
</dbReference>
<dbReference type="eggNOG" id="COG0631">
    <property type="taxonomic scope" value="Bacteria"/>
</dbReference>
<gene>
    <name evidence="2" type="ordered locus">CA_C0035</name>
</gene>
<dbReference type="PROSITE" id="PS51746">
    <property type="entry name" value="PPM_2"/>
    <property type="match status" value="1"/>
</dbReference>
<dbReference type="CDD" id="cd00143">
    <property type="entry name" value="PP2Cc"/>
    <property type="match status" value="1"/>
</dbReference>
<dbReference type="InterPro" id="IPR015655">
    <property type="entry name" value="PP2C"/>
</dbReference>
<dbReference type="SUPFAM" id="SSF81606">
    <property type="entry name" value="PP2C-like"/>
    <property type="match status" value="1"/>
</dbReference>
<dbReference type="PIR" id="C96904">
    <property type="entry name" value="C96904"/>
</dbReference>
<dbReference type="PATRIC" id="fig|272562.8.peg.214"/>
<dbReference type="Pfam" id="PF13672">
    <property type="entry name" value="PP2C_2"/>
    <property type="match status" value="1"/>
</dbReference>
<proteinExistence type="predicted"/>
<dbReference type="SMART" id="SM00331">
    <property type="entry name" value="PP2C_SIG"/>
    <property type="match status" value="1"/>
</dbReference>
<evidence type="ECO:0000313" key="2">
    <source>
        <dbReference type="EMBL" id="AAK78022.1"/>
    </source>
</evidence>
<dbReference type="GO" id="GO:0004722">
    <property type="term" value="F:protein serine/threonine phosphatase activity"/>
    <property type="evidence" value="ECO:0007669"/>
    <property type="project" value="InterPro"/>
</dbReference>
<organism evidence="2 3">
    <name type="scientific">Clostridium acetobutylicum (strain ATCC 824 / DSM 792 / JCM 1419 / IAM 19013 / LMG 5710 / NBRC 13948 / NRRL B-527 / VKM B-1787 / 2291 / W)</name>
    <dbReference type="NCBI Taxonomy" id="272562"/>
    <lineage>
        <taxon>Bacteria</taxon>
        <taxon>Bacillati</taxon>
        <taxon>Bacillota</taxon>
        <taxon>Clostridia</taxon>
        <taxon>Eubacteriales</taxon>
        <taxon>Clostridiaceae</taxon>
        <taxon>Clostridium</taxon>
    </lineage>
</organism>
<dbReference type="KEGG" id="cac:CA_C0035"/>
<dbReference type="OrthoDB" id="9801841at2"/>
<dbReference type="PANTHER" id="PTHR47992">
    <property type="entry name" value="PROTEIN PHOSPHATASE"/>
    <property type="match status" value="1"/>
</dbReference>
<name>Q97N04_CLOAB</name>
<dbReference type="STRING" id="272562.CA_C0035"/>
<dbReference type="SMART" id="SM00332">
    <property type="entry name" value="PP2Cc"/>
    <property type="match status" value="1"/>
</dbReference>
<keyword evidence="3" id="KW-1185">Reference proteome</keyword>
<accession>Q97N04</accession>
<reference evidence="2 3" key="1">
    <citation type="journal article" date="2001" name="J. Bacteriol.">
        <title>Genome sequence and comparative analysis of the solvent-producing bacterium Clostridium acetobutylicum.</title>
        <authorList>
            <person name="Nolling J."/>
            <person name="Breton G."/>
            <person name="Omelchenko M.V."/>
            <person name="Makarova K.S."/>
            <person name="Zeng Q."/>
            <person name="Gibson R."/>
            <person name="Lee H.M."/>
            <person name="Dubois J."/>
            <person name="Qiu D."/>
            <person name="Hitti J."/>
            <person name="Wolf Y.I."/>
            <person name="Tatusov R.L."/>
            <person name="Sabathe F."/>
            <person name="Doucette-Stamm L."/>
            <person name="Soucaille P."/>
            <person name="Daly M.J."/>
            <person name="Bennett G.N."/>
            <person name="Koonin E.V."/>
            <person name="Smith D.R."/>
        </authorList>
    </citation>
    <scope>NUCLEOTIDE SEQUENCE [LARGE SCALE GENOMIC DNA]</scope>
    <source>
        <strain evidence="3">ATCC 824 / DSM 792 / JCM 1419 / LMG 5710 / VKM B-1787</strain>
    </source>
</reference>
<dbReference type="GeneID" id="44996517"/>
<dbReference type="InterPro" id="IPR036457">
    <property type="entry name" value="PPM-type-like_dom_sf"/>
</dbReference>
<evidence type="ECO:0000259" key="1">
    <source>
        <dbReference type="PROSITE" id="PS51746"/>
    </source>
</evidence>